<reference evidence="1 2" key="1">
    <citation type="submission" date="2020-02" db="EMBL/GenBank/DDBJ databases">
        <title>Whole genome sequence of Halogeometricum borinquense strain wsp4.</title>
        <authorList>
            <person name="Verma D.K."/>
            <person name="Gopal K."/>
            <person name="Prasad E.S."/>
        </authorList>
    </citation>
    <scope>NUCLEOTIDE SEQUENCE [LARGE SCALE GENOMIC DNA]</scope>
    <source>
        <strain evidence="2">wsp4</strain>
    </source>
</reference>
<gene>
    <name evidence="1" type="ORF">G3I44_10300</name>
</gene>
<dbReference type="RefSeq" id="WP_163486543.1">
    <property type="nucleotide sequence ID" value="NZ_CP048739.1"/>
</dbReference>
<dbReference type="AlphaFoldDB" id="A0A6C0ULA0"/>
<name>A0A6C0ULA0_9EURY</name>
<protein>
    <submittedName>
        <fullName evidence="1">Uncharacterized protein</fullName>
    </submittedName>
</protein>
<dbReference type="EMBL" id="CP048739">
    <property type="protein sequence ID" value="QIB74639.1"/>
    <property type="molecule type" value="Genomic_DNA"/>
</dbReference>
<organism evidence="1 2">
    <name type="scientific">Halogeometricum borinquense</name>
    <dbReference type="NCBI Taxonomy" id="60847"/>
    <lineage>
        <taxon>Archaea</taxon>
        <taxon>Methanobacteriati</taxon>
        <taxon>Methanobacteriota</taxon>
        <taxon>Stenosarchaea group</taxon>
        <taxon>Halobacteria</taxon>
        <taxon>Halobacteriales</taxon>
        <taxon>Haloferacaceae</taxon>
        <taxon>Halogeometricum</taxon>
    </lineage>
</organism>
<accession>A0A6C0ULA0</accession>
<dbReference type="Proteomes" id="UP000465846">
    <property type="component" value="Chromosome"/>
</dbReference>
<evidence type="ECO:0000313" key="2">
    <source>
        <dbReference type="Proteomes" id="UP000465846"/>
    </source>
</evidence>
<sequence>MSGERGDGYRRGRQVERDATSEPVNSVYRRLLLLIWGLGAVIVLAVPAFGVGWPGIFTVIGVMHIFFSGLIWADIRALRRQGVEWGFSRHLWFSAALVFPLVTLAYYWYVGRVVTRENERRSDDVDSSTADE</sequence>
<evidence type="ECO:0000313" key="1">
    <source>
        <dbReference type="EMBL" id="QIB74639.1"/>
    </source>
</evidence>
<proteinExistence type="predicted"/>
<dbReference type="GeneID" id="44079795"/>